<dbReference type="Proteomes" id="UP001172911">
    <property type="component" value="Unassembled WGS sequence"/>
</dbReference>
<dbReference type="EMBL" id="JARPTC010000001">
    <property type="protein sequence ID" value="MDO7785816.1"/>
    <property type="molecule type" value="Genomic_DNA"/>
</dbReference>
<sequence length="87" mass="9625">MSWGSVFLVIGVGVLAFTVAKLANKTVTLALRWAFTVLLLVMVLRNIPEVRDIVVTVADDFWPVVKASIERNSHNFSALLQTLIKNS</sequence>
<name>A0AAW7Z8Z3_9FIRM</name>
<accession>A0AAW7Z8Z3</accession>
<keyword evidence="3" id="KW-1185">Reference proteome</keyword>
<evidence type="ECO:0008006" key="4">
    <source>
        <dbReference type="Google" id="ProtNLM"/>
    </source>
</evidence>
<dbReference type="AlphaFoldDB" id="A0AAW7Z8Z3"/>
<protein>
    <recommendedName>
        <fullName evidence="4">Concentrative nucleoside transporter N-terminal domain-containing protein</fullName>
    </recommendedName>
</protein>
<dbReference type="RefSeq" id="WP_304540445.1">
    <property type="nucleotide sequence ID" value="NZ_JARPTC010000001.1"/>
</dbReference>
<comment type="caution">
    <text evidence="2">The sequence shown here is derived from an EMBL/GenBank/DDBJ whole genome shotgun (WGS) entry which is preliminary data.</text>
</comment>
<evidence type="ECO:0000313" key="3">
    <source>
        <dbReference type="Proteomes" id="UP001172911"/>
    </source>
</evidence>
<feature type="transmembrane region" description="Helical" evidence="1">
    <location>
        <begin position="26"/>
        <end position="44"/>
    </location>
</feature>
<gene>
    <name evidence="2" type="ORF">P6N53_01030</name>
</gene>
<keyword evidence="1" id="KW-0812">Transmembrane</keyword>
<proteinExistence type="predicted"/>
<evidence type="ECO:0000313" key="2">
    <source>
        <dbReference type="EMBL" id="MDO7785816.1"/>
    </source>
</evidence>
<keyword evidence="1" id="KW-1133">Transmembrane helix</keyword>
<keyword evidence="1" id="KW-0472">Membrane</keyword>
<organism evidence="2 3">
    <name type="scientific">Desulforamulus aquiferis</name>
    <dbReference type="NCBI Taxonomy" id="1397668"/>
    <lineage>
        <taxon>Bacteria</taxon>
        <taxon>Bacillati</taxon>
        <taxon>Bacillota</taxon>
        <taxon>Clostridia</taxon>
        <taxon>Eubacteriales</taxon>
        <taxon>Peptococcaceae</taxon>
        <taxon>Desulforamulus</taxon>
    </lineage>
</organism>
<evidence type="ECO:0000256" key="1">
    <source>
        <dbReference type="SAM" id="Phobius"/>
    </source>
</evidence>
<reference evidence="2" key="2">
    <citation type="submission" date="2023-03" db="EMBL/GenBank/DDBJ databases">
        <authorList>
            <person name="Zhang Z."/>
        </authorList>
    </citation>
    <scope>NUCLEOTIDE SEQUENCE</scope>
    <source>
        <strain evidence="2">DSA</strain>
    </source>
</reference>
<reference evidence="2" key="1">
    <citation type="journal article" date="2023" name="J. Hazard. Mater.">
        <title>Anaerobic biodegradation of pyrene and benzo[a]pyrene by a new sulfate-reducing Desulforamulus aquiferis strain DSA.</title>
        <authorList>
            <person name="Zhang Z."/>
            <person name="Sun J."/>
            <person name="Gong X."/>
            <person name="Wang C."/>
            <person name="Wang H."/>
        </authorList>
    </citation>
    <scope>NUCLEOTIDE SEQUENCE</scope>
    <source>
        <strain evidence="2">DSA</strain>
    </source>
</reference>